<dbReference type="STRING" id="926562.Oweho_3046"/>
<dbReference type="Proteomes" id="UP000005631">
    <property type="component" value="Chromosome"/>
</dbReference>
<dbReference type="EMBL" id="CP003156">
    <property type="protein sequence ID" value="AEV34001.1"/>
    <property type="molecule type" value="Genomic_DNA"/>
</dbReference>
<dbReference type="RefSeq" id="WP_014203348.1">
    <property type="nucleotide sequence ID" value="NC_016599.1"/>
</dbReference>
<feature type="signal peptide" evidence="1">
    <location>
        <begin position="1"/>
        <end position="23"/>
    </location>
</feature>
<evidence type="ECO:0000313" key="3">
    <source>
        <dbReference type="Proteomes" id="UP000005631"/>
    </source>
</evidence>
<reference evidence="2 3" key="1">
    <citation type="journal article" date="2012" name="Stand. Genomic Sci.">
        <title>Genome sequence of the orange-pigmented seawater bacterium Owenweeksia hongkongensis type strain (UST20020801(T)).</title>
        <authorList>
            <person name="Riedel T."/>
            <person name="Held B."/>
            <person name="Nolan M."/>
            <person name="Lucas S."/>
            <person name="Lapidus A."/>
            <person name="Tice H."/>
            <person name="Del Rio T.G."/>
            <person name="Cheng J.F."/>
            <person name="Han C."/>
            <person name="Tapia R."/>
            <person name="Goodwin L.A."/>
            <person name="Pitluck S."/>
            <person name="Liolios K."/>
            <person name="Mavromatis K."/>
            <person name="Pagani I."/>
            <person name="Ivanova N."/>
            <person name="Mikhailova N."/>
            <person name="Pati A."/>
            <person name="Chen A."/>
            <person name="Palaniappan K."/>
            <person name="Rohde M."/>
            <person name="Tindall B.J."/>
            <person name="Detter J.C."/>
            <person name="Goker M."/>
            <person name="Woyke T."/>
            <person name="Bristow J."/>
            <person name="Eisen J.A."/>
            <person name="Markowitz V."/>
            <person name="Hugenholtz P."/>
            <person name="Klenk H.P."/>
            <person name="Kyrpides N.C."/>
        </authorList>
    </citation>
    <scope>NUCLEOTIDE SEQUENCE</scope>
    <source>
        <strain evidence="3">DSM 17368 / JCM 12287 / NRRL B-23963</strain>
    </source>
</reference>
<dbReference type="HOGENOM" id="CLU_1271244_0_0_10"/>
<sequence>MKTYRKIKFGFLAVVVCVSSALSGQNNDKAIMEAANKGKQDLMEVLKSGRDINLGVSADELGSAQAGTPVAHQVLSFDKLTKADSTSRLGDMVDKEASATSIVPLMNGGNVVTVITVGNMKGEYKVVGLGGMSFANDLNTVMKASGSKTITAYEVPNLQTVIYAVNQQGKEMYYTNFEGNSLQRPMTVALLLPAVQKAAARFQKEYGAALQKGELVK</sequence>
<name>G8R2I9_OWEHD</name>
<protein>
    <submittedName>
        <fullName evidence="2">Uncharacterized protein</fullName>
    </submittedName>
</protein>
<organism evidence="2 3">
    <name type="scientific">Owenweeksia hongkongensis (strain DSM 17368 / CIP 108786 / JCM 12287 / NRRL B-23963 / UST20020801)</name>
    <dbReference type="NCBI Taxonomy" id="926562"/>
    <lineage>
        <taxon>Bacteria</taxon>
        <taxon>Pseudomonadati</taxon>
        <taxon>Bacteroidota</taxon>
        <taxon>Flavobacteriia</taxon>
        <taxon>Flavobacteriales</taxon>
        <taxon>Owenweeksiaceae</taxon>
        <taxon>Owenweeksia</taxon>
    </lineage>
</organism>
<dbReference type="KEGG" id="oho:Oweho_3046"/>
<accession>G8R2I9</accession>
<dbReference type="OrthoDB" id="1262738at2"/>
<keyword evidence="3" id="KW-1185">Reference proteome</keyword>
<evidence type="ECO:0000313" key="2">
    <source>
        <dbReference type="EMBL" id="AEV34001.1"/>
    </source>
</evidence>
<dbReference type="AlphaFoldDB" id="G8R2I9"/>
<evidence type="ECO:0000256" key="1">
    <source>
        <dbReference type="SAM" id="SignalP"/>
    </source>
</evidence>
<gene>
    <name evidence="2" type="ordered locus">Oweho_3046</name>
</gene>
<keyword evidence="1" id="KW-0732">Signal</keyword>
<proteinExistence type="predicted"/>
<feature type="chain" id="PRO_5003515534" evidence="1">
    <location>
        <begin position="24"/>
        <end position="217"/>
    </location>
</feature>